<dbReference type="Pfam" id="PF05567">
    <property type="entry name" value="T4P_PilY1"/>
    <property type="match status" value="1"/>
</dbReference>
<dbReference type="CDD" id="cd00198">
    <property type="entry name" value="vWFA"/>
    <property type="match status" value="1"/>
</dbReference>
<comment type="caution">
    <text evidence="10">The sequence shown here is derived from an EMBL/GenBank/DDBJ whole genome shotgun (WGS) entry which is preliminary data.</text>
</comment>
<evidence type="ECO:0000256" key="2">
    <source>
        <dbReference type="ARBA" id="ARBA00008387"/>
    </source>
</evidence>
<dbReference type="Gene3D" id="3.40.50.410">
    <property type="entry name" value="von Willebrand factor, type A domain"/>
    <property type="match status" value="1"/>
</dbReference>
<dbReference type="InterPro" id="IPR008707">
    <property type="entry name" value="B-propeller_PilY1"/>
</dbReference>
<dbReference type="SUPFAM" id="SSF53300">
    <property type="entry name" value="vWA-like"/>
    <property type="match status" value="1"/>
</dbReference>
<gene>
    <name evidence="10" type="ORF">ACFOJE_18340</name>
</gene>
<evidence type="ECO:0000256" key="7">
    <source>
        <dbReference type="SAM" id="MobiDB-lite"/>
    </source>
</evidence>
<protein>
    <submittedName>
        <fullName evidence="10">PilC/PilY family type IV pilus protein</fullName>
    </submittedName>
</protein>
<comment type="subcellular location">
    <subcellularLocation>
        <location evidence="1">Fimbrium</location>
    </subcellularLocation>
</comment>
<keyword evidence="3" id="KW-1029">Fimbrium biogenesis</keyword>
<dbReference type="SMART" id="SM00327">
    <property type="entry name" value="VWA"/>
    <property type="match status" value="1"/>
</dbReference>
<dbReference type="Proteomes" id="UP001595457">
    <property type="component" value="Unassembled WGS sequence"/>
</dbReference>
<evidence type="ECO:0000259" key="9">
    <source>
        <dbReference type="PROSITE" id="PS50234"/>
    </source>
</evidence>
<organism evidence="10 11">
    <name type="scientific">Azotobacter bryophylli</name>
    <dbReference type="NCBI Taxonomy" id="1986537"/>
    <lineage>
        <taxon>Bacteria</taxon>
        <taxon>Pseudomonadati</taxon>
        <taxon>Pseudomonadota</taxon>
        <taxon>Gammaproteobacteria</taxon>
        <taxon>Pseudomonadales</taxon>
        <taxon>Pseudomonadaceae</taxon>
        <taxon>Azotobacter</taxon>
    </lineage>
</organism>
<comment type="similarity">
    <text evidence="2">Belongs to the PilY1 family.</text>
</comment>
<keyword evidence="8" id="KW-0732">Signal</keyword>
<dbReference type="InterPro" id="IPR002035">
    <property type="entry name" value="VWF_A"/>
</dbReference>
<dbReference type="InterPro" id="IPR011047">
    <property type="entry name" value="Quinoprotein_ADH-like_sf"/>
</dbReference>
<evidence type="ECO:0000256" key="3">
    <source>
        <dbReference type="ARBA" id="ARBA00022558"/>
    </source>
</evidence>
<dbReference type="RefSeq" id="WP_377816159.1">
    <property type="nucleotide sequence ID" value="NZ_JBHRSJ010000034.1"/>
</dbReference>
<evidence type="ECO:0000256" key="4">
    <source>
        <dbReference type="ARBA" id="ARBA00022723"/>
    </source>
</evidence>
<dbReference type="SUPFAM" id="SSF50998">
    <property type="entry name" value="Quinoprotein alcohol dehydrogenase-like"/>
    <property type="match status" value="1"/>
</dbReference>
<feature type="domain" description="VWFA" evidence="9">
    <location>
        <begin position="41"/>
        <end position="321"/>
    </location>
</feature>
<sequence>MNISSRLTLTLAGLLFGGLSAQAAVSISQIPLSKSETVPPNVVLLMDTSGSMADLLPNSSESRLDAAKRIAKDLINNNSDNVRFGLFRLDGTRTTYRAGRYQYLDDANSYNGARLIQPAGASVQNLLSGIDSLTANGSTPVAEALYEVTRYYRGMSSAYQNGVSYSSPLQYRCQANYTIMLTDGEPQYDSRFPSNDPDALTMHGQSPDEYGTRNSLPDWDGKHDTNKNVRFSDGPRNDISNVGDYLYVDDIALFAWDLDIADRLSADLNNDSTRERRRLHTYTVGFTTAQQMLQDAAEYGRGQYYTADDADQLQSALGQAIAAISSQSGAAASTTANSSSLDSGTHFYQATYDPKDWSGSILARQVNSDGSLGSAVWDTGSSFPSAAGRHIYTWRATAGKQGGVTFQLANLDAEVQTALAAGGDSSLAQKRVDWLRGDRSREDGVTLRKRSTLMGDVINSNLLFMGGAQSYGFDRLGNLNPSDSAEELGQSSYRDYLQKKAQHAPVLFAGANDGMLHAFHAETGQELFAFIPRGVAEKLALLTSPGYGGGAHRYYVDGGLSLSDVYLNGQWHTLLVGSLGAGGRSVFALDVTDPENFGTEDILWEYSDSDLGLTFGTPQIGPLANGDWGVLFGNGYNSDRQRAMLYVLSAGSGALLAKIDNGDAANPAGSANGLSSPAALPDSRRIIQSAYAGDLLGNLWKFDLSTDTAAGWGVALKSGNQPKPLFQAGNSQPITAKPTIGSVTNAEGQLIYFGTGRYLGAEDKGDTSLQAFYAVWDDGKSNGKPLTPDDLYKRSISLISQNGQSYRQVDTGRFTIGTGQGQSPGWYLPLVTSAGAEGERVIYEARLRYDRVIFVTAIPTLDPCVAGGRSWLMELDAQSGARLPYSVFDTDGDGDFDGNDGLVSGMPFDDGIVGSPSIISGGNIEYKYMGSTSGAIKVVNEQGGFESGRQSWLQLR</sequence>
<feature type="region of interest" description="Disordered" evidence="7">
    <location>
        <begin position="195"/>
        <end position="221"/>
    </location>
</feature>
<dbReference type="PROSITE" id="PS50234">
    <property type="entry name" value="VWFA"/>
    <property type="match status" value="1"/>
</dbReference>
<name>A0ABV7AYL5_9GAMM</name>
<dbReference type="EMBL" id="JBHRSJ010000034">
    <property type="protein sequence ID" value="MFC2974160.1"/>
    <property type="molecule type" value="Genomic_DNA"/>
</dbReference>
<feature type="chain" id="PRO_5046830661" evidence="8">
    <location>
        <begin position="24"/>
        <end position="956"/>
    </location>
</feature>
<keyword evidence="6" id="KW-0281">Fimbrium</keyword>
<evidence type="ECO:0000313" key="11">
    <source>
        <dbReference type="Proteomes" id="UP001595457"/>
    </source>
</evidence>
<keyword evidence="4" id="KW-0479">Metal-binding</keyword>
<keyword evidence="11" id="KW-1185">Reference proteome</keyword>
<evidence type="ECO:0000256" key="5">
    <source>
        <dbReference type="ARBA" id="ARBA00022837"/>
    </source>
</evidence>
<reference evidence="11" key="1">
    <citation type="journal article" date="2019" name="Int. J. Syst. Evol. Microbiol.">
        <title>The Global Catalogue of Microorganisms (GCM) 10K type strain sequencing project: providing services to taxonomists for standard genome sequencing and annotation.</title>
        <authorList>
            <consortium name="The Broad Institute Genomics Platform"/>
            <consortium name="The Broad Institute Genome Sequencing Center for Infectious Disease"/>
            <person name="Wu L."/>
            <person name="Ma J."/>
        </authorList>
    </citation>
    <scope>NUCLEOTIDE SEQUENCE [LARGE SCALE GENOMIC DNA]</scope>
    <source>
        <strain evidence="11">KCTC 62195</strain>
    </source>
</reference>
<evidence type="ECO:0000256" key="1">
    <source>
        <dbReference type="ARBA" id="ARBA00004561"/>
    </source>
</evidence>
<keyword evidence="5" id="KW-0106">Calcium</keyword>
<evidence type="ECO:0000256" key="6">
    <source>
        <dbReference type="ARBA" id="ARBA00023263"/>
    </source>
</evidence>
<proteinExistence type="inferred from homology"/>
<dbReference type="InterPro" id="IPR036465">
    <property type="entry name" value="vWFA_dom_sf"/>
</dbReference>
<evidence type="ECO:0000313" key="10">
    <source>
        <dbReference type="EMBL" id="MFC2974160.1"/>
    </source>
</evidence>
<accession>A0ABV7AYL5</accession>
<evidence type="ECO:0000256" key="8">
    <source>
        <dbReference type="SAM" id="SignalP"/>
    </source>
</evidence>
<feature type="signal peptide" evidence="8">
    <location>
        <begin position="1"/>
        <end position="23"/>
    </location>
</feature>